<name>A0ABN9WRE1_9DINO</name>
<evidence type="ECO:0000313" key="3">
    <source>
        <dbReference type="Proteomes" id="UP001189429"/>
    </source>
</evidence>
<feature type="compositionally biased region" description="Basic and acidic residues" evidence="1">
    <location>
        <begin position="27"/>
        <end position="40"/>
    </location>
</feature>
<keyword evidence="3" id="KW-1185">Reference proteome</keyword>
<dbReference type="Proteomes" id="UP001189429">
    <property type="component" value="Unassembled WGS sequence"/>
</dbReference>
<reference evidence="2" key="1">
    <citation type="submission" date="2023-10" db="EMBL/GenBank/DDBJ databases">
        <authorList>
            <person name="Chen Y."/>
            <person name="Shah S."/>
            <person name="Dougan E. K."/>
            <person name="Thang M."/>
            <person name="Chan C."/>
        </authorList>
    </citation>
    <scope>NUCLEOTIDE SEQUENCE [LARGE SCALE GENOMIC DNA]</scope>
</reference>
<evidence type="ECO:0000256" key="1">
    <source>
        <dbReference type="SAM" id="MobiDB-lite"/>
    </source>
</evidence>
<feature type="compositionally biased region" description="Low complexity" evidence="1">
    <location>
        <begin position="41"/>
        <end position="55"/>
    </location>
</feature>
<protein>
    <submittedName>
        <fullName evidence="2">Uncharacterized protein</fullName>
    </submittedName>
</protein>
<dbReference type="EMBL" id="CAUYUJ010018965">
    <property type="protein sequence ID" value="CAK0887649.1"/>
    <property type="molecule type" value="Genomic_DNA"/>
</dbReference>
<sequence length="107" mass="11219">MASAESAAKVFRAGPEQQVGGTGVPVHRFDHVRAEEESCAPRRAAGVPRPATGATDGTAMFCTSSPGDERPGSRRRGYHPPPPWLRPQISGGLGSSGFAHVVPWTSI</sequence>
<accession>A0ABN9WRE1</accession>
<organism evidence="2 3">
    <name type="scientific">Prorocentrum cordatum</name>
    <dbReference type="NCBI Taxonomy" id="2364126"/>
    <lineage>
        <taxon>Eukaryota</taxon>
        <taxon>Sar</taxon>
        <taxon>Alveolata</taxon>
        <taxon>Dinophyceae</taxon>
        <taxon>Prorocentrales</taxon>
        <taxon>Prorocentraceae</taxon>
        <taxon>Prorocentrum</taxon>
    </lineage>
</organism>
<comment type="caution">
    <text evidence="2">The sequence shown here is derived from an EMBL/GenBank/DDBJ whole genome shotgun (WGS) entry which is preliminary data.</text>
</comment>
<evidence type="ECO:0000313" key="2">
    <source>
        <dbReference type="EMBL" id="CAK0887649.1"/>
    </source>
</evidence>
<proteinExistence type="predicted"/>
<feature type="region of interest" description="Disordered" evidence="1">
    <location>
        <begin position="1"/>
        <end position="92"/>
    </location>
</feature>
<gene>
    <name evidence="2" type="ORF">PCOR1329_LOCUS68639</name>
</gene>